<proteinExistence type="predicted"/>
<dbReference type="AlphaFoldDB" id="A0A2T7P3T5"/>
<protein>
    <submittedName>
        <fullName evidence="1">Uncharacterized protein</fullName>
    </submittedName>
</protein>
<organism evidence="1 2">
    <name type="scientific">Pomacea canaliculata</name>
    <name type="common">Golden apple snail</name>
    <dbReference type="NCBI Taxonomy" id="400727"/>
    <lineage>
        <taxon>Eukaryota</taxon>
        <taxon>Metazoa</taxon>
        <taxon>Spiralia</taxon>
        <taxon>Lophotrochozoa</taxon>
        <taxon>Mollusca</taxon>
        <taxon>Gastropoda</taxon>
        <taxon>Caenogastropoda</taxon>
        <taxon>Architaenioglossa</taxon>
        <taxon>Ampullarioidea</taxon>
        <taxon>Ampullariidae</taxon>
        <taxon>Pomacea</taxon>
    </lineage>
</organism>
<sequence length="154" mass="16974">MIARQSERFEAVQALAGNQKPLTASTTVWAHKFAGLCAWKSMYCTAGTVRRTYAEDVRKQSSVPTLTGKRQWTREQRGKFREIPSLVVPTPQFVRSLVAGMGTALPPAHFGIIYVLGLVTSGIQPFLVAEHEEHQGCATTVAPHTVLVAKQQQR</sequence>
<evidence type="ECO:0000313" key="2">
    <source>
        <dbReference type="Proteomes" id="UP000245119"/>
    </source>
</evidence>
<reference evidence="1 2" key="1">
    <citation type="submission" date="2018-04" db="EMBL/GenBank/DDBJ databases">
        <title>The genome of golden apple snail Pomacea canaliculata provides insight into stress tolerance and invasive adaptation.</title>
        <authorList>
            <person name="Liu C."/>
            <person name="Liu B."/>
            <person name="Ren Y."/>
            <person name="Zhang Y."/>
            <person name="Wang H."/>
            <person name="Li S."/>
            <person name="Jiang F."/>
            <person name="Yin L."/>
            <person name="Zhang G."/>
            <person name="Qian W."/>
            <person name="Fan W."/>
        </authorList>
    </citation>
    <scope>NUCLEOTIDE SEQUENCE [LARGE SCALE GENOMIC DNA]</scope>
    <source>
        <strain evidence="1">SZHN2017</strain>
        <tissue evidence="1">Muscle</tissue>
    </source>
</reference>
<evidence type="ECO:0000313" key="1">
    <source>
        <dbReference type="EMBL" id="PVD28063.1"/>
    </source>
</evidence>
<accession>A0A2T7P3T5</accession>
<dbReference type="Proteomes" id="UP000245119">
    <property type="component" value="Linkage Group LG6"/>
</dbReference>
<name>A0A2T7P3T5_POMCA</name>
<comment type="caution">
    <text evidence="1">The sequence shown here is derived from an EMBL/GenBank/DDBJ whole genome shotgun (WGS) entry which is preliminary data.</text>
</comment>
<gene>
    <name evidence="1" type="ORF">C0Q70_10644</name>
</gene>
<keyword evidence="2" id="KW-1185">Reference proteome</keyword>
<dbReference type="EMBL" id="PZQS01000006">
    <property type="protein sequence ID" value="PVD28063.1"/>
    <property type="molecule type" value="Genomic_DNA"/>
</dbReference>